<dbReference type="PROSITE" id="PS01135">
    <property type="entry name" value="FTSZ_2"/>
    <property type="match status" value="1"/>
</dbReference>
<dbReference type="InterPro" id="IPR008280">
    <property type="entry name" value="Tub_FtsZ_C"/>
</dbReference>
<dbReference type="EMBL" id="JACTNF010000008">
    <property type="protein sequence ID" value="MBO1074811.1"/>
    <property type="molecule type" value="Genomic_DNA"/>
</dbReference>
<protein>
    <recommendedName>
        <fullName evidence="4 5">Cell division protein FtsZ</fullName>
    </recommendedName>
</protein>
<sequence length="531" mass="55075">MTLNLTIPRQQHTDFSPRITVVGVGGAGCNAVNNMIAMGLDGVEFLVANTDAQALVHSRAERRVQLGPHLTQGLGAGAKPEIGRAAAEEATEDLARHLEGMHMVFITCGMGGGTGTGAAPVIARMARERGILTLGVVTKPFDFEGPKRRRAAEAGLDDLQSYVDTLIVIPNQNLFRKANERTTFAEAFKMADDVLYMGVRGVTDLMVNPGLVNLDFADIRTVMAEMGKAMMGTGEGEGEDRAVKAAEAAISNPLLEDTSMLGAKGVLINITGGYDMTLFEVDAAANRIRSEVDEDANIIFGSSVDEDMNGRIRVSVVATGIDAVQDQQAERPKLVAMGGGAGPANAMSNTAMPQQGQPRGVMGAPVAPRAAVPQTAASMAGPLRVGPMAGAPRRPAGMAPSTASAQPPAAPAGFAESQAHYGYEAPSPEDTPASIAGQADPQLRAAPTANRPVAAPAPSSVPPASTSSGFSLFRKATGLMRRNLGAEGDTTPPAPAPRAAAPQPAAQPPAQPQPEDMNGLDIPTFLRRQSN</sequence>
<evidence type="ECO:0000256" key="6">
    <source>
        <dbReference type="RuleBase" id="RU000631"/>
    </source>
</evidence>
<evidence type="ECO:0000256" key="4">
    <source>
        <dbReference type="HAMAP-Rule" id="MF_00909"/>
    </source>
</evidence>
<dbReference type="SUPFAM" id="SSF52490">
    <property type="entry name" value="Tubulin nucleotide-binding domain-like"/>
    <property type="match status" value="1"/>
</dbReference>
<evidence type="ECO:0000256" key="3">
    <source>
        <dbReference type="ARBA" id="ARBA00023134"/>
    </source>
</evidence>
<evidence type="ECO:0000256" key="7">
    <source>
        <dbReference type="SAM" id="MobiDB-lite"/>
    </source>
</evidence>
<organism evidence="10 11">
    <name type="scientific">Roseomonas marmotae</name>
    <dbReference type="NCBI Taxonomy" id="2768161"/>
    <lineage>
        <taxon>Bacteria</taxon>
        <taxon>Pseudomonadati</taxon>
        <taxon>Pseudomonadota</taxon>
        <taxon>Alphaproteobacteria</taxon>
        <taxon>Acetobacterales</taxon>
        <taxon>Roseomonadaceae</taxon>
        <taxon>Roseomonas</taxon>
    </lineage>
</organism>
<comment type="function">
    <text evidence="4 6">Essential cell division protein that forms a contractile ring structure (Z ring) at the future cell division site. The regulation of the ring assembly controls the timing and the location of cell division. One of the functions of the FtsZ ring is to recruit other cell division proteins to the septum to produce a new cell wall between the dividing cells. Binds GTP and shows GTPase activity.</text>
</comment>
<comment type="similarity">
    <text evidence="1 4 6">Belongs to the FtsZ family.</text>
</comment>
<keyword evidence="3 4" id="KW-0342">GTP-binding</keyword>
<proteinExistence type="inferred from homology"/>
<comment type="subunit">
    <text evidence="4">Homodimer. Polymerizes to form a dynamic ring structure in a strictly GTP-dependent manner. Interacts directly with several other division proteins.</text>
</comment>
<keyword evidence="4 6" id="KW-0132">Cell division</keyword>
<keyword evidence="4" id="KW-0963">Cytoplasm</keyword>
<feature type="binding site" evidence="4">
    <location>
        <begin position="26"/>
        <end position="30"/>
    </location>
    <ligand>
        <name>GTP</name>
        <dbReference type="ChEBI" id="CHEBI:37565"/>
    </ligand>
</feature>
<dbReference type="Pfam" id="PF12327">
    <property type="entry name" value="FtsZ_C"/>
    <property type="match status" value="1"/>
</dbReference>
<feature type="binding site" evidence="4">
    <location>
        <begin position="113"/>
        <end position="115"/>
    </location>
    <ligand>
        <name>GTP</name>
        <dbReference type="ChEBI" id="CHEBI:37565"/>
    </ligand>
</feature>
<evidence type="ECO:0000256" key="1">
    <source>
        <dbReference type="ARBA" id="ARBA00009690"/>
    </source>
</evidence>
<evidence type="ECO:0000259" key="8">
    <source>
        <dbReference type="SMART" id="SM00864"/>
    </source>
</evidence>
<dbReference type="SMART" id="SM00865">
    <property type="entry name" value="Tubulin_C"/>
    <property type="match status" value="1"/>
</dbReference>
<dbReference type="Gene3D" id="3.30.1330.20">
    <property type="entry name" value="Tubulin/FtsZ, C-terminal domain"/>
    <property type="match status" value="1"/>
</dbReference>
<accession>A0ABS3KEM6</accession>
<feature type="binding site" evidence="4">
    <location>
        <position position="148"/>
    </location>
    <ligand>
        <name>GTP</name>
        <dbReference type="ChEBI" id="CHEBI:37565"/>
    </ligand>
</feature>
<dbReference type="PANTHER" id="PTHR30314">
    <property type="entry name" value="CELL DIVISION PROTEIN FTSZ-RELATED"/>
    <property type="match status" value="1"/>
</dbReference>
<dbReference type="InterPro" id="IPR045061">
    <property type="entry name" value="FtsZ/CetZ"/>
</dbReference>
<dbReference type="RefSeq" id="WP_207446606.1">
    <property type="nucleotide sequence ID" value="NZ_CP061091.1"/>
</dbReference>
<reference evidence="10 11" key="1">
    <citation type="submission" date="2020-09" db="EMBL/GenBank/DDBJ databases">
        <title>Roseomonas.</title>
        <authorList>
            <person name="Zhu W."/>
        </authorList>
    </citation>
    <scope>NUCLEOTIDE SEQUENCE [LARGE SCALE GENOMIC DNA]</scope>
    <source>
        <strain evidence="10 11">1311</strain>
    </source>
</reference>
<feature type="domain" description="Tubulin/FtsZ 2-layer sandwich" evidence="9">
    <location>
        <begin position="212"/>
        <end position="330"/>
    </location>
</feature>
<dbReference type="HAMAP" id="MF_00909">
    <property type="entry name" value="FtsZ"/>
    <property type="match status" value="1"/>
</dbReference>
<dbReference type="InterPro" id="IPR003008">
    <property type="entry name" value="Tubulin_FtsZ_GTPase"/>
</dbReference>
<dbReference type="Pfam" id="PF00091">
    <property type="entry name" value="Tubulin"/>
    <property type="match status" value="1"/>
</dbReference>
<dbReference type="PANTHER" id="PTHR30314:SF3">
    <property type="entry name" value="MITOCHONDRIAL DIVISION PROTEIN FSZA"/>
    <property type="match status" value="1"/>
</dbReference>
<comment type="caution">
    <text evidence="10">The sequence shown here is derived from an EMBL/GenBank/DDBJ whole genome shotgun (WGS) entry which is preliminary data.</text>
</comment>
<dbReference type="GO" id="GO:0051301">
    <property type="term" value="P:cell division"/>
    <property type="evidence" value="ECO:0007669"/>
    <property type="project" value="UniProtKB-KW"/>
</dbReference>
<dbReference type="SMART" id="SM00864">
    <property type="entry name" value="Tubulin"/>
    <property type="match status" value="1"/>
</dbReference>
<dbReference type="InterPro" id="IPR020805">
    <property type="entry name" value="Cell_div_FtsZ_CS"/>
</dbReference>
<dbReference type="InterPro" id="IPR000158">
    <property type="entry name" value="Cell_div_FtsZ"/>
</dbReference>
<dbReference type="NCBIfam" id="TIGR00065">
    <property type="entry name" value="ftsZ"/>
    <property type="match status" value="1"/>
</dbReference>
<dbReference type="PROSITE" id="PS01134">
    <property type="entry name" value="FTSZ_1"/>
    <property type="match status" value="1"/>
</dbReference>
<feature type="compositionally biased region" description="Low complexity" evidence="7">
    <location>
        <begin position="386"/>
        <end position="407"/>
    </location>
</feature>
<feature type="binding site" evidence="4">
    <location>
        <position position="144"/>
    </location>
    <ligand>
        <name>GTP</name>
        <dbReference type="ChEBI" id="CHEBI:37565"/>
    </ligand>
</feature>
<dbReference type="InterPro" id="IPR037103">
    <property type="entry name" value="Tubulin/FtsZ-like_C"/>
</dbReference>
<feature type="compositionally biased region" description="Low complexity" evidence="7">
    <location>
        <begin position="452"/>
        <end position="468"/>
    </location>
</feature>
<dbReference type="Gene3D" id="3.40.50.1440">
    <property type="entry name" value="Tubulin/FtsZ, GTPase domain"/>
    <property type="match status" value="1"/>
</dbReference>
<dbReference type="PRINTS" id="PR00423">
    <property type="entry name" value="CELLDVISFTSZ"/>
</dbReference>
<gene>
    <name evidence="4 10" type="primary">ftsZ</name>
    <name evidence="10" type="ORF">IAI60_09335</name>
</gene>
<keyword evidence="2 4" id="KW-0547">Nucleotide-binding</keyword>
<evidence type="ECO:0000256" key="2">
    <source>
        <dbReference type="ARBA" id="ARBA00022741"/>
    </source>
</evidence>
<dbReference type="CDD" id="cd02201">
    <property type="entry name" value="FtsZ_type1"/>
    <property type="match status" value="1"/>
</dbReference>
<evidence type="ECO:0000256" key="5">
    <source>
        <dbReference type="NCBIfam" id="TIGR00065"/>
    </source>
</evidence>
<keyword evidence="11" id="KW-1185">Reference proteome</keyword>
<feature type="binding site" evidence="4">
    <location>
        <position position="192"/>
    </location>
    <ligand>
        <name>GTP</name>
        <dbReference type="ChEBI" id="CHEBI:37565"/>
    </ligand>
</feature>
<feature type="domain" description="Tubulin/FtsZ GTPase" evidence="8">
    <location>
        <begin position="18"/>
        <end position="210"/>
    </location>
</feature>
<evidence type="ECO:0000259" key="9">
    <source>
        <dbReference type="SMART" id="SM00865"/>
    </source>
</evidence>
<dbReference type="Proteomes" id="UP001518990">
    <property type="component" value="Unassembled WGS sequence"/>
</dbReference>
<dbReference type="SUPFAM" id="SSF55307">
    <property type="entry name" value="Tubulin C-terminal domain-like"/>
    <property type="match status" value="1"/>
</dbReference>
<comment type="subcellular location">
    <subcellularLocation>
        <location evidence="4">Cytoplasm</location>
    </subcellularLocation>
    <text evidence="4">Assembles at midcell at the inner surface of the cytoplasmic membrane.</text>
</comment>
<name>A0ABS3KEM6_9PROT</name>
<dbReference type="InterPro" id="IPR018316">
    <property type="entry name" value="Tubulin/FtsZ_2-layer-sand-dom"/>
</dbReference>
<evidence type="ECO:0000313" key="11">
    <source>
        <dbReference type="Proteomes" id="UP001518990"/>
    </source>
</evidence>
<keyword evidence="4 6" id="KW-0717">Septation</keyword>
<feature type="region of interest" description="Disordered" evidence="7">
    <location>
        <begin position="447"/>
        <end position="469"/>
    </location>
</feature>
<feature type="region of interest" description="Disordered" evidence="7">
    <location>
        <begin position="378"/>
        <end position="412"/>
    </location>
</feature>
<feature type="region of interest" description="Disordered" evidence="7">
    <location>
        <begin position="483"/>
        <end position="531"/>
    </location>
</feature>
<evidence type="ECO:0000313" key="10">
    <source>
        <dbReference type="EMBL" id="MBO1074811.1"/>
    </source>
</evidence>
<keyword evidence="4 6" id="KW-0131">Cell cycle</keyword>
<dbReference type="InterPro" id="IPR024757">
    <property type="entry name" value="FtsZ_C"/>
</dbReference>
<dbReference type="InterPro" id="IPR036525">
    <property type="entry name" value="Tubulin/FtsZ_GTPase_sf"/>
</dbReference>